<proteinExistence type="predicted"/>
<dbReference type="EMBL" id="ACIP02000001">
    <property type="protein sequence ID" value="EEP28891.1"/>
    <property type="molecule type" value="Genomic_DNA"/>
</dbReference>
<dbReference type="STRING" id="626523.GCWU000342_00240"/>
<protein>
    <submittedName>
        <fullName evidence="1">Uncharacterized protein</fullName>
    </submittedName>
</protein>
<accession>C4G8E4</accession>
<sequence>MSCYIGVKDRNGEMNAEESVIYLCSTGLSRSLEWLIDGNSFVSDEKT</sequence>
<name>C4G8E4_9FIRM</name>
<evidence type="ECO:0000313" key="2">
    <source>
        <dbReference type="Proteomes" id="UP000003494"/>
    </source>
</evidence>
<gene>
    <name evidence="1" type="ORF">GCWU000342_00240</name>
</gene>
<dbReference type="Proteomes" id="UP000003494">
    <property type="component" value="Unassembled WGS sequence"/>
</dbReference>
<reference evidence="1" key="1">
    <citation type="submission" date="2009-04" db="EMBL/GenBank/DDBJ databases">
        <authorList>
            <person name="Weinstock G."/>
            <person name="Sodergren E."/>
            <person name="Clifton S."/>
            <person name="Fulton L."/>
            <person name="Fulton B."/>
            <person name="Courtney L."/>
            <person name="Fronick C."/>
            <person name="Harrison M."/>
            <person name="Strong C."/>
            <person name="Farmer C."/>
            <person name="Delahaunty K."/>
            <person name="Markovic C."/>
            <person name="Hall O."/>
            <person name="Minx P."/>
            <person name="Tomlinson C."/>
            <person name="Mitreva M."/>
            <person name="Nelson J."/>
            <person name="Hou S."/>
            <person name="Wollam A."/>
            <person name="Pepin K.H."/>
            <person name="Johnson M."/>
            <person name="Bhonagiri V."/>
            <person name="Nash W.E."/>
            <person name="Warren W."/>
            <person name="Chinwalla A."/>
            <person name="Mardis E.R."/>
            <person name="Wilson R.K."/>
        </authorList>
    </citation>
    <scope>NUCLEOTIDE SEQUENCE [LARGE SCALE GENOMIC DNA]</scope>
    <source>
        <strain evidence="1">DSM 14600</strain>
    </source>
</reference>
<keyword evidence="2" id="KW-1185">Reference proteome</keyword>
<organism evidence="1 2">
    <name type="scientific">Shuttleworthella satelles DSM 14600</name>
    <dbReference type="NCBI Taxonomy" id="626523"/>
    <lineage>
        <taxon>Bacteria</taxon>
        <taxon>Bacillati</taxon>
        <taxon>Bacillota</taxon>
        <taxon>Clostridia</taxon>
        <taxon>Lachnospirales</taxon>
        <taxon>Lachnospiraceae</taxon>
        <taxon>Shuttleworthella</taxon>
    </lineage>
</organism>
<comment type="caution">
    <text evidence="1">The sequence shown here is derived from an EMBL/GenBank/DDBJ whole genome shotgun (WGS) entry which is preliminary data.</text>
</comment>
<evidence type="ECO:0000313" key="1">
    <source>
        <dbReference type="EMBL" id="EEP28891.1"/>
    </source>
</evidence>
<dbReference type="AlphaFoldDB" id="C4G8E4"/>
<dbReference type="HOGENOM" id="CLU_3173163_0_0_9"/>